<dbReference type="EMBL" id="ML734577">
    <property type="protein sequence ID" value="KAB8248701.1"/>
    <property type="molecule type" value="Genomic_DNA"/>
</dbReference>
<accession>A0A5N6H2G6</accession>
<evidence type="ECO:0000313" key="1">
    <source>
        <dbReference type="EMBL" id="KAB8248701.1"/>
    </source>
</evidence>
<dbReference type="AlphaFoldDB" id="A0A5N6H2G6"/>
<protein>
    <submittedName>
        <fullName evidence="1">Uncharacterized protein</fullName>
    </submittedName>
</protein>
<sequence>MPRQISSRMFGSRPPQYPEAKGIVWKVSRDDGAGECPKTVYHVPMDCPGYEEAPQSVLGRQFDLNGSGGGTRRMPRTRLFAKSRQSFPWPLAGLPTCSRIPRLSTLTTSGRGCISSAGIPGSNHLVRVSRGKRGGSTQMK</sequence>
<dbReference type="VEuPathDB" id="FungiDB:F9C07_9691"/>
<gene>
    <name evidence="1" type="ORF">BDV35DRAFT_157760</name>
</gene>
<organism evidence="1">
    <name type="scientific">Aspergillus flavus</name>
    <dbReference type="NCBI Taxonomy" id="5059"/>
    <lineage>
        <taxon>Eukaryota</taxon>
        <taxon>Fungi</taxon>
        <taxon>Dikarya</taxon>
        <taxon>Ascomycota</taxon>
        <taxon>Pezizomycotina</taxon>
        <taxon>Eurotiomycetes</taxon>
        <taxon>Eurotiomycetidae</taxon>
        <taxon>Eurotiales</taxon>
        <taxon>Aspergillaceae</taxon>
        <taxon>Aspergillus</taxon>
        <taxon>Aspergillus subgen. Circumdati</taxon>
    </lineage>
</organism>
<dbReference type="Proteomes" id="UP000325434">
    <property type="component" value="Unassembled WGS sequence"/>
</dbReference>
<reference evidence="1" key="1">
    <citation type="submission" date="2019-04" db="EMBL/GenBank/DDBJ databases">
        <title>Friends and foes A comparative genomics study of 23 Aspergillus species from section Flavi.</title>
        <authorList>
            <consortium name="DOE Joint Genome Institute"/>
            <person name="Kjaerbolling I."/>
            <person name="Vesth T."/>
            <person name="Frisvad J.C."/>
            <person name="Nybo J.L."/>
            <person name="Theobald S."/>
            <person name="Kildgaard S."/>
            <person name="Isbrandt T."/>
            <person name="Kuo A."/>
            <person name="Sato A."/>
            <person name="Lyhne E.K."/>
            <person name="Kogle M.E."/>
            <person name="Wiebenga A."/>
            <person name="Kun R.S."/>
            <person name="Lubbers R.J."/>
            <person name="Makela M.R."/>
            <person name="Barry K."/>
            <person name="Chovatia M."/>
            <person name="Clum A."/>
            <person name="Daum C."/>
            <person name="Haridas S."/>
            <person name="He G."/>
            <person name="LaButti K."/>
            <person name="Lipzen A."/>
            <person name="Mondo S."/>
            <person name="Riley R."/>
            <person name="Salamov A."/>
            <person name="Simmons B.A."/>
            <person name="Magnuson J.K."/>
            <person name="Henrissat B."/>
            <person name="Mortensen U.H."/>
            <person name="Larsen T.O."/>
            <person name="Devries R.P."/>
            <person name="Grigoriev I.V."/>
            <person name="Machida M."/>
            <person name="Baker S.E."/>
            <person name="Andersen M.R."/>
        </authorList>
    </citation>
    <scope>NUCLEOTIDE SEQUENCE [LARGE SCALE GENOMIC DNA]</scope>
    <source>
        <strain evidence="1">CBS 121.62</strain>
    </source>
</reference>
<proteinExistence type="predicted"/>
<name>A0A5N6H2G6_ASPFL</name>